<dbReference type="PANTHER" id="PTHR42928">
    <property type="entry name" value="TRICARBOXYLATE-BINDING PROTEIN"/>
    <property type="match status" value="1"/>
</dbReference>
<accession>A0A261VY81</accession>
<dbReference type="Gene3D" id="3.40.190.10">
    <property type="entry name" value="Periplasmic binding protein-like II"/>
    <property type="match status" value="1"/>
</dbReference>
<evidence type="ECO:0000256" key="1">
    <source>
        <dbReference type="ARBA" id="ARBA00006987"/>
    </source>
</evidence>
<dbReference type="PIRSF" id="PIRSF017082">
    <property type="entry name" value="YflP"/>
    <property type="match status" value="1"/>
</dbReference>
<reference evidence="4" key="1">
    <citation type="submission" date="2017-05" db="EMBL/GenBank/DDBJ databases">
        <title>Complete and WGS of Bordetella genogroups.</title>
        <authorList>
            <person name="Spilker T."/>
            <person name="Lipuma J."/>
        </authorList>
    </citation>
    <scope>NUCLEOTIDE SEQUENCE [LARGE SCALE GENOMIC DNA]</scope>
    <source>
        <strain evidence="4">AU8256</strain>
    </source>
</reference>
<evidence type="ECO:0000313" key="3">
    <source>
        <dbReference type="EMBL" id="OZI79035.1"/>
    </source>
</evidence>
<sequence length="323" mass="33357">MRMRALSRVLAVFALAVCAGAAVQAAEPATRLIVGFQAGGGLDSVARALADALNRDGGQKVIVENRPGASGIIAIDAVRNARDGDSVLVILPSGSITMTPHTNKHFKYDPRRDLAPVARLATYTLGIAVGPQTGAATLPDFLARARRSSALAAYGTAGVGLSPHYIGVKLAGESGVNLVHVPYKGAGPAINDALGGQIPAVISTVPALLPAARDQRLKLLATTGSRRDPIAADVPTFAELGYAGLELEEWFGILAPAATPPETVARWNAAINRALESNALRDALASQGFAPAPASVGAFRDLVIADYEKWGNALRGTGDTFSN</sequence>
<comment type="similarity">
    <text evidence="1">Belongs to the UPF0065 (bug) family.</text>
</comment>
<proteinExistence type="inferred from homology"/>
<dbReference type="RefSeq" id="WP_094805741.1">
    <property type="nucleotide sequence ID" value="NZ_NEVT01000003.1"/>
</dbReference>
<feature type="signal peptide" evidence="2">
    <location>
        <begin position="1"/>
        <end position="25"/>
    </location>
</feature>
<gene>
    <name evidence="3" type="ORF">CAL24_03595</name>
</gene>
<dbReference type="Gene3D" id="3.40.190.150">
    <property type="entry name" value="Bordetella uptake gene, domain 1"/>
    <property type="match status" value="1"/>
</dbReference>
<dbReference type="InterPro" id="IPR042100">
    <property type="entry name" value="Bug_dom1"/>
</dbReference>
<evidence type="ECO:0000256" key="2">
    <source>
        <dbReference type="SAM" id="SignalP"/>
    </source>
</evidence>
<dbReference type="Proteomes" id="UP000215633">
    <property type="component" value="Unassembled WGS sequence"/>
</dbReference>
<dbReference type="InterPro" id="IPR005064">
    <property type="entry name" value="BUG"/>
</dbReference>
<comment type="caution">
    <text evidence="3">The sequence shown here is derived from an EMBL/GenBank/DDBJ whole genome shotgun (WGS) entry which is preliminary data.</text>
</comment>
<dbReference type="AlphaFoldDB" id="A0A261VY81"/>
<evidence type="ECO:0008006" key="5">
    <source>
        <dbReference type="Google" id="ProtNLM"/>
    </source>
</evidence>
<keyword evidence="4" id="KW-1185">Reference proteome</keyword>
<feature type="chain" id="PRO_5013079807" description="ABC transporter substrate-binding protein" evidence="2">
    <location>
        <begin position="26"/>
        <end position="323"/>
    </location>
</feature>
<protein>
    <recommendedName>
        <fullName evidence="5">ABC transporter substrate-binding protein</fullName>
    </recommendedName>
</protein>
<keyword evidence="2" id="KW-0732">Signal</keyword>
<evidence type="ECO:0000313" key="4">
    <source>
        <dbReference type="Proteomes" id="UP000215633"/>
    </source>
</evidence>
<name>A0A261VY81_9BORD</name>
<organism evidence="3 4">
    <name type="scientific">Bordetella genomosp. 2</name>
    <dbReference type="NCBI Taxonomy" id="1983456"/>
    <lineage>
        <taxon>Bacteria</taxon>
        <taxon>Pseudomonadati</taxon>
        <taxon>Pseudomonadota</taxon>
        <taxon>Betaproteobacteria</taxon>
        <taxon>Burkholderiales</taxon>
        <taxon>Alcaligenaceae</taxon>
        <taxon>Bordetella</taxon>
    </lineage>
</organism>
<dbReference type="SUPFAM" id="SSF53850">
    <property type="entry name" value="Periplasmic binding protein-like II"/>
    <property type="match status" value="1"/>
</dbReference>
<dbReference type="PANTHER" id="PTHR42928:SF5">
    <property type="entry name" value="BLR1237 PROTEIN"/>
    <property type="match status" value="1"/>
</dbReference>
<dbReference type="EMBL" id="NEVT01000003">
    <property type="protein sequence ID" value="OZI79035.1"/>
    <property type="molecule type" value="Genomic_DNA"/>
</dbReference>
<dbReference type="Pfam" id="PF03401">
    <property type="entry name" value="TctC"/>
    <property type="match status" value="1"/>
</dbReference>